<dbReference type="Proteomes" id="UP001147733">
    <property type="component" value="Unassembled WGS sequence"/>
</dbReference>
<dbReference type="OrthoDB" id="48625at2759"/>
<dbReference type="InterPro" id="IPR040815">
    <property type="entry name" value="Nas2_N"/>
</dbReference>
<dbReference type="PANTHER" id="PTHR12651">
    <property type="entry name" value="26S PROTEASOME NON-ATPASE REGULATORY SUBUNIT 9"/>
    <property type="match status" value="1"/>
</dbReference>
<dbReference type="Gene3D" id="2.30.42.10">
    <property type="match status" value="1"/>
</dbReference>
<proteinExistence type="inferred from homology"/>
<evidence type="ECO:0000256" key="1">
    <source>
        <dbReference type="ARBA" id="ARBA00005256"/>
    </source>
</evidence>
<organism evidence="6 7">
    <name type="scientific">Penicillium citrinum</name>
    <dbReference type="NCBI Taxonomy" id="5077"/>
    <lineage>
        <taxon>Eukaryota</taxon>
        <taxon>Fungi</taxon>
        <taxon>Dikarya</taxon>
        <taxon>Ascomycota</taxon>
        <taxon>Pezizomycotina</taxon>
        <taxon>Eurotiomycetes</taxon>
        <taxon>Eurotiomycetidae</taxon>
        <taxon>Eurotiales</taxon>
        <taxon>Aspergillaceae</taxon>
        <taxon>Penicillium</taxon>
    </lineage>
</organism>
<evidence type="ECO:0000313" key="6">
    <source>
        <dbReference type="EMBL" id="KAJ5231843.1"/>
    </source>
</evidence>
<evidence type="ECO:0000313" key="7">
    <source>
        <dbReference type="Proteomes" id="UP001147733"/>
    </source>
</evidence>
<protein>
    <recommendedName>
        <fullName evidence="3">Probable 26S proteasome regulatory subunit p27</fullName>
    </recommendedName>
</protein>
<dbReference type="EMBL" id="JAPQKT010000005">
    <property type="protein sequence ID" value="KAJ5231843.1"/>
    <property type="molecule type" value="Genomic_DNA"/>
</dbReference>
<comment type="caution">
    <text evidence="6">The sequence shown here is derived from an EMBL/GenBank/DDBJ whole genome shotgun (WGS) entry which is preliminary data.</text>
</comment>
<dbReference type="InterPro" id="IPR035269">
    <property type="entry name" value="PSMD9"/>
</dbReference>
<evidence type="ECO:0000256" key="2">
    <source>
        <dbReference type="ARBA" id="ARBA00023186"/>
    </source>
</evidence>
<dbReference type="GO" id="GO:0005737">
    <property type="term" value="C:cytoplasm"/>
    <property type="evidence" value="ECO:0007669"/>
    <property type="project" value="TreeGrafter"/>
</dbReference>
<comment type="similarity">
    <text evidence="1">Belongs to the proteasome subunit p27 family.</text>
</comment>
<dbReference type="GO" id="GO:0000502">
    <property type="term" value="C:proteasome complex"/>
    <property type="evidence" value="ECO:0007669"/>
    <property type="project" value="UniProtKB-KW"/>
</dbReference>
<reference evidence="6" key="2">
    <citation type="journal article" date="2023" name="IMA Fungus">
        <title>Comparative genomic study of the Penicillium genus elucidates a diverse pangenome and 15 lateral gene transfer events.</title>
        <authorList>
            <person name="Petersen C."/>
            <person name="Sorensen T."/>
            <person name="Nielsen M.R."/>
            <person name="Sondergaard T.E."/>
            <person name="Sorensen J.L."/>
            <person name="Fitzpatrick D.A."/>
            <person name="Frisvad J.C."/>
            <person name="Nielsen K.L."/>
        </authorList>
    </citation>
    <scope>NUCLEOTIDE SEQUENCE</scope>
    <source>
        <strain evidence="6">IBT 23319</strain>
    </source>
</reference>
<dbReference type="InterPro" id="IPR001478">
    <property type="entry name" value="PDZ"/>
</dbReference>
<reference evidence="6" key="1">
    <citation type="submission" date="2022-11" db="EMBL/GenBank/DDBJ databases">
        <authorList>
            <person name="Petersen C."/>
        </authorList>
    </citation>
    <scope>NUCLEOTIDE SEQUENCE</scope>
    <source>
        <strain evidence="6">IBT 23319</strain>
    </source>
</reference>
<dbReference type="GO" id="GO:0070682">
    <property type="term" value="P:proteasome regulatory particle assembly"/>
    <property type="evidence" value="ECO:0007669"/>
    <property type="project" value="InterPro"/>
</dbReference>
<dbReference type="PANTHER" id="PTHR12651:SF1">
    <property type="entry name" value="26S PROTEASOME NON-ATPASE REGULATORY SUBUNIT 9"/>
    <property type="match status" value="1"/>
</dbReference>
<dbReference type="InterPro" id="IPR041489">
    <property type="entry name" value="PDZ_6"/>
</dbReference>
<sequence>MGIPMDDDIHAPTVASGPTSGGAPYDASKLSMPKLMQEKERIEEELSALSSVLNSHGVSMRSTLTTFDGYPRDDIDIAQVRTTRVRMIRLQNDHKEVMKYLEKGLHAHFAQLQNTQGVASTNGTSVPTTNGPTSVADASTLGTPFAKVNSVEQNSPAAQAGLKAGDTIRGFGNVNWLNHQRLTKVAETVQQNEGRAVSVKIERKNESGSGTVNLDLQLTPRRNWGGRGLLGCHLVPL</sequence>
<evidence type="ECO:0000256" key="4">
    <source>
        <dbReference type="SAM" id="MobiDB-lite"/>
    </source>
</evidence>
<dbReference type="FunFam" id="2.30.42.10:FF:000107">
    <property type="entry name" value="26S proteasome non-ATPase regulatory subunit 9"/>
    <property type="match status" value="1"/>
</dbReference>
<evidence type="ECO:0000259" key="5">
    <source>
        <dbReference type="SMART" id="SM00228"/>
    </source>
</evidence>
<dbReference type="RefSeq" id="XP_056500587.1">
    <property type="nucleotide sequence ID" value="XM_056645349.1"/>
</dbReference>
<keyword evidence="6" id="KW-0647">Proteasome</keyword>
<keyword evidence="7" id="KW-1185">Reference proteome</keyword>
<gene>
    <name evidence="6" type="ORF">N7469_006431</name>
</gene>
<dbReference type="AlphaFoldDB" id="A0A9W9NXY4"/>
<dbReference type="SUPFAM" id="SSF50156">
    <property type="entry name" value="PDZ domain-like"/>
    <property type="match status" value="1"/>
</dbReference>
<dbReference type="GO" id="GO:0005634">
    <property type="term" value="C:nucleus"/>
    <property type="evidence" value="ECO:0007669"/>
    <property type="project" value="TreeGrafter"/>
</dbReference>
<accession>A0A9W9NXY4</accession>
<dbReference type="Pfam" id="PF18265">
    <property type="entry name" value="Nas2_N"/>
    <property type="match status" value="1"/>
</dbReference>
<dbReference type="GeneID" id="81384516"/>
<keyword evidence="2" id="KW-0143">Chaperone</keyword>
<evidence type="ECO:0000256" key="3">
    <source>
        <dbReference type="ARBA" id="ARBA00068021"/>
    </source>
</evidence>
<dbReference type="InterPro" id="IPR036034">
    <property type="entry name" value="PDZ_sf"/>
</dbReference>
<dbReference type="SMART" id="SM00228">
    <property type="entry name" value="PDZ"/>
    <property type="match status" value="1"/>
</dbReference>
<feature type="domain" description="PDZ" evidence="5">
    <location>
        <begin position="103"/>
        <end position="205"/>
    </location>
</feature>
<feature type="region of interest" description="Disordered" evidence="4">
    <location>
        <begin position="1"/>
        <end position="28"/>
    </location>
</feature>
<dbReference type="Pfam" id="PF17820">
    <property type="entry name" value="PDZ_6"/>
    <property type="match status" value="1"/>
</dbReference>
<dbReference type="Gene3D" id="6.10.140.1710">
    <property type="match status" value="1"/>
</dbReference>
<name>A0A9W9NXY4_PENCI</name>